<dbReference type="Pfam" id="PF04854">
    <property type="entry name" value="DUF624"/>
    <property type="match status" value="1"/>
</dbReference>
<comment type="caution">
    <text evidence="2">The sequence shown here is derived from an EMBL/GenBank/DDBJ whole genome shotgun (WGS) entry which is preliminary data.</text>
</comment>
<keyword evidence="1" id="KW-0812">Transmembrane</keyword>
<evidence type="ECO:0000256" key="1">
    <source>
        <dbReference type="SAM" id="Phobius"/>
    </source>
</evidence>
<keyword evidence="3" id="KW-1185">Reference proteome</keyword>
<accession>W4QN84</accession>
<dbReference type="STRING" id="1236973.JCM9157_577"/>
<feature type="transmembrane region" description="Helical" evidence="1">
    <location>
        <begin position="145"/>
        <end position="172"/>
    </location>
</feature>
<feature type="transmembrane region" description="Helical" evidence="1">
    <location>
        <begin position="78"/>
        <end position="99"/>
    </location>
</feature>
<gene>
    <name evidence="2" type="ORF">JCM9157_577</name>
</gene>
<evidence type="ECO:0000313" key="2">
    <source>
        <dbReference type="EMBL" id="GAE33565.1"/>
    </source>
</evidence>
<proteinExistence type="predicted"/>
<keyword evidence="1" id="KW-1133">Transmembrane helix</keyword>
<sequence>MEPSWMSSGFYRICNWIWKLAYINLLWIVFTILGLGIFGFLPATVAMFTIMRKWLMGNGDADIFVPFVMTYKKEFIKINILGIAFLAGAYLIYFNYLYLGTVNGFMHTILALGWYASILFYFITLCYVIPAYIHYDMKLFQYLKVALIIGIVNPLAFVTLLISFGLLAYLFYLVPGLIPFFGVSLIGFIIMWSAHLSFNRIEMKKERLATAQ</sequence>
<dbReference type="OrthoDB" id="2182676at2"/>
<dbReference type="EMBL" id="BAUV01000003">
    <property type="protein sequence ID" value="GAE33565.1"/>
    <property type="molecule type" value="Genomic_DNA"/>
</dbReference>
<feature type="transmembrane region" description="Helical" evidence="1">
    <location>
        <begin position="111"/>
        <end position="133"/>
    </location>
</feature>
<organism evidence="2 3">
    <name type="scientific">Halalkalibacter akibai (strain ATCC 43226 / DSM 21942 / CIP 109018 / JCM 9157 / 1139)</name>
    <name type="common">Bacillus akibai</name>
    <dbReference type="NCBI Taxonomy" id="1236973"/>
    <lineage>
        <taxon>Bacteria</taxon>
        <taxon>Bacillati</taxon>
        <taxon>Bacillota</taxon>
        <taxon>Bacilli</taxon>
        <taxon>Bacillales</taxon>
        <taxon>Bacillaceae</taxon>
        <taxon>Halalkalibacter</taxon>
    </lineage>
</organism>
<feature type="transmembrane region" description="Helical" evidence="1">
    <location>
        <begin position="20"/>
        <end position="48"/>
    </location>
</feature>
<dbReference type="AlphaFoldDB" id="W4QN84"/>
<protein>
    <recommendedName>
        <fullName evidence="4">DUF624 domain-containing protein</fullName>
    </recommendedName>
</protein>
<dbReference type="eggNOG" id="COG5578">
    <property type="taxonomic scope" value="Bacteria"/>
</dbReference>
<dbReference type="RefSeq" id="WP_035661869.1">
    <property type="nucleotide sequence ID" value="NZ_BAUV01000003.1"/>
</dbReference>
<evidence type="ECO:0008006" key="4">
    <source>
        <dbReference type="Google" id="ProtNLM"/>
    </source>
</evidence>
<name>W4QN84_HALA3</name>
<reference evidence="2 3" key="1">
    <citation type="journal article" date="2014" name="Genome Announc.">
        <title>Draft Genome Sequences of Three Alkaliphilic Bacillus Strains, Bacillus wakoensis JCM 9140T, Bacillus akibai JCM 9157T, and Bacillus hemicellulosilyticus JCM 9152T.</title>
        <authorList>
            <person name="Yuki M."/>
            <person name="Oshima K."/>
            <person name="Suda W."/>
            <person name="Oshida Y."/>
            <person name="Kitamura K."/>
            <person name="Iida T."/>
            <person name="Hattori M."/>
            <person name="Ohkuma M."/>
        </authorList>
    </citation>
    <scope>NUCLEOTIDE SEQUENCE [LARGE SCALE GENOMIC DNA]</scope>
    <source>
        <strain evidence="2 3">JCM 9157</strain>
    </source>
</reference>
<feature type="transmembrane region" description="Helical" evidence="1">
    <location>
        <begin position="178"/>
        <end position="198"/>
    </location>
</feature>
<dbReference type="InterPro" id="IPR006938">
    <property type="entry name" value="DUF624"/>
</dbReference>
<keyword evidence="1" id="KW-0472">Membrane</keyword>
<evidence type="ECO:0000313" key="3">
    <source>
        <dbReference type="Proteomes" id="UP000018896"/>
    </source>
</evidence>
<dbReference type="Proteomes" id="UP000018896">
    <property type="component" value="Unassembled WGS sequence"/>
</dbReference>